<reference evidence="1" key="1">
    <citation type="submission" date="2021-12" db="EMBL/GenBank/DDBJ databases">
        <authorList>
            <person name="King R."/>
        </authorList>
    </citation>
    <scope>NUCLEOTIDE SEQUENCE</scope>
</reference>
<accession>A0A9N9REF0</accession>
<evidence type="ECO:0000313" key="2">
    <source>
        <dbReference type="Proteomes" id="UP001153714"/>
    </source>
</evidence>
<sequence>MFSSAATVGTEDLTPKKPDFCDACCGPKVKNWTDKHKLENTKAINTVRVREEARKLRGEIFKHSPCNFRSETTLSSISRSHATTCTNAATYNLPSLERRLKHKQYYKKRTDSKAIQTFDTPRSCDVSTNTKDWWSPIPEKREYRNIGRKTEIDMKEEIKKVIRMRRKMDKAIESNGKVVTFKSRTSIIPSLYFSFLLLV</sequence>
<dbReference type="OrthoDB" id="7487614at2759"/>
<proteinExistence type="predicted"/>
<gene>
    <name evidence="1" type="ORF">DIATSA_LOCUS12214</name>
</gene>
<evidence type="ECO:0000313" key="1">
    <source>
        <dbReference type="EMBL" id="CAG9794872.1"/>
    </source>
</evidence>
<dbReference type="EMBL" id="OU893338">
    <property type="protein sequence ID" value="CAG9794872.1"/>
    <property type="molecule type" value="Genomic_DNA"/>
</dbReference>
<protein>
    <submittedName>
        <fullName evidence="1">Uncharacterized protein</fullName>
    </submittedName>
</protein>
<dbReference type="Proteomes" id="UP001153714">
    <property type="component" value="Chromosome 7"/>
</dbReference>
<organism evidence="1 2">
    <name type="scientific">Diatraea saccharalis</name>
    <name type="common">sugarcane borer</name>
    <dbReference type="NCBI Taxonomy" id="40085"/>
    <lineage>
        <taxon>Eukaryota</taxon>
        <taxon>Metazoa</taxon>
        <taxon>Ecdysozoa</taxon>
        <taxon>Arthropoda</taxon>
        <taxon>Hexapoda</taxon>
        <taxon>Insecta</taxon>
        <taxon>Pterygota</taxon>
        <taxon>Neoptera</taxon>
        <taxon>Endopterygota</taxon>
        <taxon>Lepidoptera</taxon>
        <taxon>Glossata</taxon>
        <taxon>Ditrysia</taxon>
        <taxon>Pyraloidea</taxon>
        <taxon>Crambidae</taxon>
        <taxon>Crambinae</taxon>
        <taxon>Diatraea</taxon>
    </lineage>
</organism>
<name>A0A9N9REF0_9NEOP</name>
<keyword evidence="2" id="KW-1185">Reference proteome</keyword>
<dbReference type="AlphaFoldDB" id="A0A9N9REF0"/>
<reference evidence="1" key="2">
    <citation type="submission" date="2022-10" db="EMBL/GenBank/DDBJ databases">
        <authorList>
            <consortium name="ENA_rothamsted_submissions"/>
            <consortium name="culmorum"/>
            <person name="King R."/>
        </authorList>
    </citation>
    <scope>NUCLEOTIDE SEQUENCE</scope>
</reference>